<dbReference type="SUPFAM" id="SSF53756">
    <property type="entry name" value="UDP-Glycosyltransferase/glycogen phosphorylase"/>
    <property type="match status" value="1"/>
</dbReference>
<dbReference type="Pfam" id="PF13439">
    <property type="entry name" value="Glyco_transf_4"/>
    <property type="match status" value="1"/>
</dbReference>
<gene>
    <name evidence="3" type="ORF">RM549_02275</name>
</gene>
<dbReference type="GO" id="GO:0016757">
    <property type="term" value="F:glycosyltransferase activity"/>
    <property type="evidence" value="ECO:0007669"/>
    <property type="project" value="UniProtKB-KW"/>
</dbReference>
<dbReference type="EMBL" id="JAVRHM010000001">
    <property type="protein sequence ID" value="MDT0688591.1"/>
    <property type="molecule type" value="Genomic_DNA"/>
</dbReference>
<organism evidence="3 4">
    <name type="scientific">Autumnicola patrickiae</name>
    <dbReference type="NCBI Taxonomy" id="3075591"/>
    <lineage>
        <taxon>Bacteria</taxon>
        <taxon>Pseudomonadati</taxon>
        <taxon>Bacteroidota</taxon>
        <taxon>Flavobacteriia</taxon>
        <taxon>Flavobacteriales</taxon>
        <taxon>Flavobacteriaceae</taxon>
        <taxon>Autumnicola</taxon>
    </lineage>
</organism>
<dbReference type="Pfam" id="PF00534">
    <property type="entry name" value="Glycos_transf_1"/>
    <property type="match status" value="1"/>
</dbReference>
<protein>
    <submittedName>
        <fullName evidence="3">Glycosyltransferase family 4 protein</fullName>
        <ecNumber evidence="3">2.4.-.-</ecNumber>
    </submittedName>
</protein>
<dbReference type="Gene3D" id="3.40.50.2000">
    <property type="entry name" value="Glycogen Phosphorylase B"/>
    <property type="match status" value="2"/>
</dbReference>
<dbReference type="InterPro" id="IPR028098">
    <property type="entry name" value="Glyco_trans_4-like_N"/>
</dbReference>
<name>A0ABU3DXY5_9FLAO</name>
<keyword evidence="3" id="KW-0808">Transferase</keyword>
<dbReference type="EC" id="2.4.-.-" evidence="3"/>
<dbReference type="RefSeq" id="WP_311680244.1">
    <property type="nucleotide sequence ID" value="NZ_JAVRHM010000001.1"/>
</dbReference>
<dbReference type="CDD" id="cd03801">
    <property type="entry name" value="GT4_PimA-like"/>
    <property type="match status" value="1"/>
</dbReference>
<evidence type="ECO:0000313" key="4">
    <source>
        <dbReference type="Proteomes" id="UP001261624"/>
    </source>
</evidence>
<dbReference type="PANTHER" id="PTHR45947">
    <property type="entry name" value="SULFOQUINOVOSYL TRANSFERASE SQD2"/>
    <property type="match status" value="1"/>
</dbReference>
<dbReference type="PANTHER" id="PTHR45947:SF3">
    <property type="entry name" value="SULFOQUINOVOSYL TRANSFERASE SQD2"/>
    <property type="match status" value="1"/>
</dbReference>
<reference evidence="3 4" key="1">
    <citation type="submission" date="2023-09" db="EMBL/GenBank/DDBJ databases">
        <authorList>
            <person name="Rey-Velasco X."/>
        </authorList>
    </citation>
    <scope>NUCLEOTIDE SEQUENCE [LARGE SCALE GENOMIC DNA]</scope>
    <source>
        <strain evidence="3 4">F188</strain>
    </source>
</reference>
<keyword evidence="4" id="KW-1185">Reference proteome</keyword>
<feature type="domain" description="Glycosyltransferase subfamily 4-like N-terminal" evidence="2">
    <location>
        <begin position="20"/>
        <end position="181"/>
    </location>
</feature>
<dbReference type="Proteomes" id="UP001261624">
    <property type="component" value="Unassembled WGS sequence"/>
</dbReference>
<evidence type="ECO:0000313" key="3">
    <source>
        <dbReference type="EMBL" id="MDT0688591.1"/>
    </source>
</evidence>
<evidence type="ECO:0000259" key="1">
    <source>
        <dbReference type="Pfam" id="PF00534"/>
    </source>
</evidence>
<feature type="domain" description="Glycosyl transferase family 1" evidence="1">
    <location>
        <begin position="190"/>
        <end position="355"/>
    </location>
</feature>
<sequence length="383" mass="43350">MHLGFLTPEYPHPKVLSSAGIGTSLGNMVTALASEGVAVSVFVYGQKEDAVFSEDGVKFHLIRQRKFPLAGWYLYRKFVQNYLNKFIIVDKIEAIEAPDWTGITAFMKLRCPLVIRMHGSDAYFCKLEGRIQKKKNFWFEKEALKGADQLLSVSEFTAKQTSEIFILNKNIGIIPNSVDTNYFSPYQKTIEPDTLLYFGSLIRKKGILELAEIFNKVVEQKPGVKLLLLGKDVKDIFEERSTLELFQQKLSPEAKGRVQHIPGVSYEKIREYIASAAVVVLPSFAEALPMTWLEAMAMEKALVTSNIGWAKEVMIEGETGFTEDPTNHSAYAEKILRLLNDTELSQQMGKAARQQVINNFSTEVVVQRNIEFYRSLRRSPEGD</sequence>
<dbReference type="InterPro" id="IPR001296">
    <property type="entry name" value="Glyco_trans_1"/>
</dbReference>
<keyword evidence="3" id="KW-0328">Glycosyltransferase</keyword>
<dbReference type="InterPro" id="IPR050194">
    <property type="entry name" value="Glycosyltransferase_grp1"/>
</dbReference>
<comment type="caution">
    <text evidence="3">The sequence shown here is derived from an EMBL/GenBank/DDBJ whole genome shotgun (WGS) entry which is preliminary data.</text>
</comment>
<accession>A0ABU3DXY5</accession>
<proteinExistence type="predicted"/>
<evidence type="ECO:0000259" key="2">
    <source>
        <dbReference type="Pfam" id="PF13439"/>
    </source>
</evidence>